<gene>
    <name evidence="1" type="ORF">L2E82_31743</name>
</gene>
<dbReference type="Proteomes" id="UP001055811">
    <property type="component" value="Linkage Group LG06"/>
</dbReference>
<proteinExistence type="predicted"/>
<reference evidence="1 2" key="2">
    <citation type="journal article" date="2022" name="Mol. Ecol. Resour.">
        <title>The genomes of chicory, endive, great burdock and yacon provide insights into Asteraceae paleo-polyploidization history and plant inulin production.</title>
        <authorList>
            <person name="Fan W."/>
            <person name="Wang S."/>
            <person name="Wang H."/>
            <person name="Wang A."/>
            <person name="Jiang F."/>
            <person name="Liu H."/>
            <person name="Zhao H."/>
            <person name="Xu D."/>
            <person name="Zhang Y."/>
        </authorList>
    </citation>
    <scope>NUCLEOTIDE SEQUENCE [LARGE SCALE GENOMIC DNA]</scope>
    <source>
        <strain evidence="2">cv. Punajuju</strain>
        <tissue evidence="1">Leaves</tissue>
    </source>
</reference>
<protein>
    <submittedName>
        <fullName evidence="1">Uncharacterized protein</fullName>
    </submittedName>
</protein>
<dbReference type="EMBL" id="CM042014">
    <property type="protein sequence ID" value="KAI3720750.1"/>
    <property type="molecule type" value="Genomic_DNA"/>
</dbReference>
<name>A0ACB9BFL2_CICIN</name>
<evidence type="ECO:0000313" key="2">
    <source>
        <dbReference type="Proteomes" id="UP001055811"/>
    </source>
</evidence>
<evidence type="ECO:0000313" key="1">
    <source>
        <dbReference type="EMBL" id="KAI3720750.1"/>
    </source>
</evidence>
<reference evidence="2" key="1">
    <citation type="journal article" date="2022" name="Mol. Ecol. Resour.">
        <title>The genomes of chicory, endive, great burdock and yacon provide insights into Asteraceae palaeo-polyploidization history and plant inulin production.</title>
        <authorList>
            <person name="Fan W."/>
            <person name="Wang S."/>
            <person name="Wang H."/>
            <person name="Wang A."/>
            <person name="Jiang F."/>
            <person name="Liu H."/>
            <person name="Zhao H."/>
            <person name="Xu D."/>
            <person name="Zhang Y."/>
        </authorList>
    </citation>
    <scope>NUCLEOTIDE SEQUENCE [LARGE SCALE GENOMIC DNA]</scope>
    <source>
        <strain evidence="2">cv. Punajuju</strain>
    </source>
</reference>
<sequence>MDPSTFNDTPHVILDGENPLNGDDVASRDHVETGDYTFSAQHPQDYSHLDHLENEDGVFYSNLMNFASDVLSPNNIGGSNQSRKSSKENNKLKPVQMKRKKRESAGVAMFKDFITQQNVTKKRTLELLESDASPVNQSRDFSISEVVSLINRMVDDGIMTKGSDLWCFAMTLFEDAVKRELFLSLPDDAGRLAWLNYKNSAGN</sequence>
<keyword evidence="2" id="KW-1185">Reference proteome</keyword>
<organism evidence="1 2">
    <name type="scientific">Cichorium intybus</name>
    <name type="common">Chicory</name>
    <dbReference type="NCBI Taxonomy" id="13427"/>
    <lineage>
        <taxon>Eukaryota</taxon>
        <taxon>Viridiplantae</taxon>
        <taxon>Streptophyta</taxon>
        <taxon>Embryophyta</taxon>
        <taxon>Tracheophyta</taxon>
        <taxon>Spermatophyta</taxon>
        <taxon>Magnoliopsida</taxon>
        <taxon>eudicotyledons</taxon>
        <taxon>Gunneridae</taxon>
        <taxon>Pentapetalae</taxon>
        <taxon>asterids</taxon>
        <taxon>campanulids</taxon>
        <taxon>Asterales</taxon>
        <taxon>Asteraceae</taxon>
        <taxon>Cichorioideae</taxon>
        <taxon>Cichorieae</taxon>
        <taxon>Cichoriinae</taxon>
        <taxon>Cichorium</taxon>
    </lineage>
</organism>
<comment type="caution">
    <text evidence="1">The sequence shown here is derived from an EMBL/GenBank/DDBJ whole genome shotgun (WGS) entry which is preliminary data.</text>
</comment>
<accession>A0ACB9BFL2</accession>